<gene>
    <name evidence="14" type="ORF">SAY87_019199</name>
</gene>
<keyword evidence="3" id="KW-0813">Transport</keyword>
<feature type="compositionally biased region" description="Pro residues" evidence="10">
    <location>
        <begin position="77"/>
        <end position="86"/>
    </location>
</feature>
<protein>
    <recommendedName>
        <fullName evidence="9">Mechanosensitive ion channel protein</fullName>
    </recommendedName>
</protein>
<feature type="transmembrane region" description="Helical" evidence="11">
    <location>
        <begin position="202"/>
        <end position="222"/>
    </location>
</feature>
<accession>A0AAN7K5C7</accession>
<keyword evidence="8" id="KW-0407">Ion channel</keyword>
<reference evidence="14 15" key="1">
    <citation type="journal article" date="2023" name="Hortic Res">
        <title>Pangenome of water caltrop reveals structural variations and asymmetric subgenome divergence after allopolyploidization.</title>
        <authorList>
            <person name="Zhang X."/>
            <person name="Chen Y."/>
            <person name="Wang L."/>
            <person name="Yuan Y."/>
            <person name="Fang M."/>
            <person name="Shi L."/>
            <person name="Lu R."/>
            <person name="Comes H.P."/>
            <person name="Ma Y."/>
            <person name="Chen Y."/>
            <person name="Huang G."/>
            <person name="Zhou Y."/>
            <person name="Zheng Z."/>
            <person name="Qiu Y."/>
        </authorList>
    </citation>
    <scope>NUCLEOTIDE SEQUENCE [LARGE SCALE GENOMIC DNA]</scope>
    <source>
        <tissue evidence="14">Roots</tissue>
    </source>
</reference>
<evidence type="ECO:0000256" key="9">
    <source>
        <dbReference type="PIRNR" id="PIRNR017209"/>
    </source>
</evidence>
<dbReference type="Proteomes" id="UP001345219">
    <property type="component" value="Chromosome 15"/>
</dbReference>
<dbReference type="PANTHER" id="PTHR31618">
    <property type="entry name" value="MECHANOSENSITIVE ION CHANNEL PROTEIN 5"/>
    <property type="match status" value="1"/>
</dbReference>
<organism evidence="14 15">
    <name type="scientific">Trapa incisa</name>
    <dbReference type="NCBI Taxonomy" id="236973"/>
    <lineage>
        <taxon>Eukaryota</taxon>
        <taxon>Viridiplantae</taxon>
        <taxon>Streptophyta</taxon>
        <taxon>Embryophyta</taxon>
        <taxon>Tracheophyta</taxon>
        <taxon>Spermatophyta</taxon>
        <taxon>Magnoliopsida</taxon>
        <taxon>eudicotyledons</taxon>
        <taxon>Gunneridae</taxon>
        <taxon>Pentapetalae</taxon>
        <taxon>rosids</taxon>
        <taxon>malvids</taxon>
        <taxon>Myrtales</taxon>
        <taxon>Lythraceae</taxon>
        <taxon>Trapa</taxon>
    </lineage>
</organism>
<dbReference type="InterPro" id="IPR023408">
    <property type="entry name" value="MscS_beta-dom_sf"/>
</dbReference>
<dbReference type="Pfam" id="PF25886">
    <property type="entry name" value="Msy1"/>
    <property type="match status" value="1"/>
</dbReference>
<dbReference type="EMBL" id="JAXIOK010000012">
    <property type="protein sequence ID" value="KAK4757898.1"/>
    <property type="molecule type" value="Genomic_DNA"/>
</dbReference>
<keyword evidence="4 11" id="KW-0812">Transmembrane</keyword>
<evidence type="ECO:0000256" key="7">
    <source>
        <dbReference type="ARBA" id="ARBA00023136"/>
    </source>
</evidence>
<evidence type="ECO:0000256" key="10">
    <source>
        <dbReference type="SAM" id="MobiDB-lite"/>
    </source>
</evidence>
<keyword evidence="5 11" id="KW-1133">Transmembrane helix</keyword>
<dbReference type="GO" id="GO:0008381">
    <property type="term" value="F:mechanosensitive monoatomic ion channel activity"/>
    <property type="evidence" value="ECO:0007669"/>
    <property type="project" value="TreeGrafter"/>
</dbReference>
<evidence type="ECO:0000256" key="8">
    <source>
        <dbReference type="ARBA" id="ARBA00023303"/>
    </source>
</evidence>
<feature type="transmembrane region" description="Helical" evidence="11">
    <location>
        <begin position="549"/>
        <end position="569"/>
    </location>
</feature>
<feature type="transmembrane region" description="Helical" evidence="11">
    <location>
        <begin position="234"/>
        <end position="262"/>
    </location>
</feature>
<feature type="compositionally biased region" description="Polar residues" evidence="10">
    <location>
        <begin position="137"/>
        <end position="150"/>
    </location>
</feature>
<evidence type="ECO:0000256" key="2">
    <source>
        <dbReference type="ARBA" id="ARBA00008017"/>
    </source>
</evidence>
<evidence type="ECO:0000256" key="1">
    <source>
        <dbReference type="ARBA" id="ARBA00004127"/>
    </source>
</evidence>
<proteinExistence type="inferred from homology"/>
<feature type="domain" description="Mechanosensitive ion channel MscS" evidence="12">
    <location>
        <begin position="600"/>
        <end position="656"/>
    </location>
</feature>
<feature type="region of interest" description="Disordered" evidence="10">
    <location>
        <begin position="47"/>
        <end position="178"/>
    </location>
</feature>
<evidence type="ECO:0000313" key="14">
    <source>
        <dbReference type="EMBL" id="KAK4757898.1"/>
    </source>
</evidence>
<evidence type="ECO:0000256" key="3">
    <source>
        <dbReference type="ARBA" id="ARBA00022448"/>
    </source>
</evidence>
<evidence type="ECO:0000259" key="12">
    <source>
        <dbReference type="Pfam" id="PF00924"/>
    </source>
</evidence>
<dbReference type="InterPro" id="IPR016688">
    <property type="entry name" value="MscS-like_plants/fungi"/>
</dbReference>
<dbReference type="FunFam" id="2.30.30.60:FF:000003">
    <property type="entry name" value="Predicted mechanosensitive ion channel"/>
    <property type="match status" value="1"/>
</dbReference>
<evidence type="ECO:0000256" key="4">
    <source>
        <dbReference type="ARBA" id="ARBA00022692"/>
    </source>
</evidence>
<keyword evidence="15" id="KW-1185">Reference proteome</keyword>
<sequence>MEVSRGGETERKDKKDVIVYISGSESESRASTVAQAGSSLRLSPELAELPALRVQPGAQNSTSTGSPAQEAVKSSPCPTPGKPPRSPAHSLTNRTLSRSSFSKPKSRFQEPAYSTNAEETIQPNNVISSPFRASPMASPQNKNVGASSPKDNLKTVPVTPRTPLISLTGDGEDEEDEDDEVYKTANLKVQEMSSKKYNKYALLEWAAFVCIMTVLIASITADRLQKTEIWSLRLWRWCLLVLVIFCGRLVTGWLINMLVFLIEMNFLLKKKVLYFVFGLKKSVQAFLWIGLILLAWGLLISHGAERTKNTTKILNRITKGLAACLIGAAIWLVKTLLIKLLASSFQCTRFFDRIQESIFHQYIVRTLSGLPLMEMAEQIGSSKTTSSGRLSFRKVKKDSAREDVIDVDKLHKMKQGKVSAWTMKGLIDVIGGSGLSTLSGSLNADDEDDDEAKKNKEITNEWEAKAAAYRIFMNVAKPGSKFIDEEDLLRFMKKEDVDNVIPLFEGAAEKKKIKRSALKNWLIKVYLERKSLAHSLNDAKTAIEELNRLASAVVIFVIIIVWLLMMGFLTTKVLVFLSSQLLVAVFVFGNTAKTVFEAIIFVFVMHPFDVGDRCVIGGLQMVVEEVNILTTVFLRYDNEKIFYPNSVLATKPISNFYRSPEMSDSVEFSIHFSTSVESIAALKAKIKSYIEGKPEHWRPNHSVVVKEIEDVNKLKLALYINHTINFQNYGDKTSRRSDLVLELKRIFEELNIKYHLLPQEVVLSNDGHLPASAR</sequence>
<comment type="subcellular location">
    <subcellularLocation>
        <location evidence="1">Endomembrane system</location>
        <topology evidence="1">Multi-pass membrane protein</topology>
    </subcellularLocation>
    <subcellularLocation>
        <location evidence="9">Membrane</location>
    </subcellularLocation>
</comment>
<feature type="compositionally biased region" description="Polar residues" evidence="10">
    <location>
        <begin position="112"/>
        <end position="128"/>
    </location>
</feature>
<dbReference type="Gene3D" id="2.30.30.60">
    <property type="match status" value="1"/>
</dbReference>
<dbReference type="GO" id="GO:0050982">
    <property type="term" value="P:detection of mechanical stimulus"/>
    <property type="evidence" value="ECO:0007669"/>
    <property type="project" value="TreeGrafter"/>
</dbReference>
<comment type="caution">
    <text evidence="14">The sequence shown here is derived from an EMBL/GenBank/DDBJ whole genome shotgun (WGS) entry which is preliminary data.</text>
</comment>
<feature type="domain" description="Mechanosensitive ion channel protein Msy1/2-like transmembrane" evidence="13">
    <location>
        <begin position="205"/>
        <end position="345"/>
    </location>
</feature>
<evidence type="ECO:0000256" key="11">
    <source>
        <dbReference type="SAM" id="Phobius"/>
    </source>
</evidence>
<dbReference type="Pfam" id="PF00924">
    <property type="entry name" value="MS_channel_2nd"/>
    <property type="match status" value="1"/>
</dbReference>
<keyword evidence="7 9" id="KW-0472">Membrane</keyword>
<feature type="transmembrane region" description="Helical" evidence="11">
    <location>
        <begin position="321"/>
        <end position="342"/>
    </location>
</feature>
<evidence type="ECO:0000256" key="6">
    <source>
        <dbReference type="ARBA" id="ARBA00023065"/>
    </source>
</evidence>
<dbReference type="GO" id="GO:0005886">
    <property type="term" value="C:plasma membrane"/>
    <property type="evidence" value="ECO:0007669"/>
    <property type="project" value="UniProtKB-UniRule"/>
</dbReference>
<dbReference type="SUPFAM" id="SSF50182">
    <property type="entry name" value="Sm-like ribonucleoproteins"/>
    <property type="match status" value="1"/>
</dbReference>
<name>A0AAN7K5C7_9MYRT</name>
<feature type="transmembrane region" description="Helical" evidence="11">
    <location>
        <begin position="581"/>
        <end position="605"/>
    </location>
</feature>
<dbReference type="InterPro" id="IPR010920">
    <property type="entry name" value="LSM_dom_sf"/>
</dbReference>
<evidence type="ECO:0000313" key="15">
    <source>
        <dbReference type="Proteomes" id="UP001345219"/>
    </source>
</evidence>
<feature type="transmembrane region" description="Helical" evidence="11">
    <location>
        <begin position="282"/>
        <end position="300"/>
    </location>
</feature>
<feature type="compositionally biased region" description="Polar residues" evidence="10">
    <location>
        <begin position="57"/>
        <end position="67"/>
    </location>
</feature>
<evidence type="ECO:0000256" key="5">
    <source>
        <dbReference type="ARBA" id="ARBA00022989"/>
    </source>
</evidence>
<dbReference type="AlphaFoldDB" id="A0AAN7K5C7"/>
<dbReference type="InterPro" id="IPR006685">
    <property type="entry name" value="MscS_channel_2nd"/>
</dbReference>
<comment type="similarity">
    <text evidence="2 9">Belongs to the MscS (TC 1.A.23) family.</text>
</comment>
<dbReference type="PIRSF" id="PIRSF017209">
    <property type="entry name" value="Memb_At2g17000_prd"/>
    <property type="match status" value="1"/>
</dbReference>
<keyword evidence="6" id="KW-0406">Ion transport</keyword>
<dbReference type="PANTHER" id="PTHR31618:SF7">
    <property type="entry name" value="MECHANOSENSITIVE ION CHANNEL PROTEIN"/>
    <property type="match status" value="1"/>
</dbReference>
<dbReference type="InterPro" id="IPR058650">
    <property type="entry name" value="Msy1/2-like"/>
</dbReference>
<dbReference type="GO" id="GO:0006820">
    <property type="term" value="P:monoatomic anion transport"/>
    <property type="evidence" value="ECO:0007669"/>
    <property type="project" value="TreeGrafter"/>
</dbReference>
<evidence type="ECO:0000259" key="13">
    <source>
        <dbReference type="Pfam" id="PF25886"/>
    </source>
</evidence>